<dbReference type="GO" id="GO:0008270">
    <property type="term" value="F:zinc ion binding"/>
    <property type="evidence" value="ECO:0007669"/>
    <property type="project" value="InterPro"/>
</dbReference>
<feature type="domain" description="C3HC-type" evidence="4">
    <location>
        <begin position="58"/>
        <end position="176"/>
    </location>
</feature>
<reference evidence="5" key="1">
    <citation type="submission" date="2015-07" db="EMBL/GenBank/DDBJ databases">
        <title>MeaNS - Measles Nucleotide Surveillance Program.</title>
        <authorList>
            <person name="Tran T."/>
            <person name="Druce J."/>
        </authorList>
    </citation>
    <scope>NUCLEOTIDE SEQUENCE</scope>
    <source>
        <strain evidence="5">UCB-OBI-ISO-001</strain>
        <tissue evidence="5">Gonad</tissue>
    </source>
</reference>
<organism evidence="5">
    <name type="scientific">Octopus bimaculoides</name>
    <name type="common">California two-spotted octopus</name>
    <dbReference type="NCBI Taxonomy" id="37653"/>
    <lineage>
        <taxon>Eukaryota</taxon>
        <taxon>Metazoa</taxon>
        <taxon>Spiralia</taxon>
        <taxon>Lophotrochozoa</taxon>
        <taxon>Mollusca</taxon>
        <taxon>Cephalopoda</taxon>
        <taxon>Coleoidea</taxon>
        <taxon>Octopodiformes</taxon>
        <taxon>Octopoda</taxon>
        <taxon>Incirrata</taxon>
        <taxon>Octopodidae</taxon>
        <taxon>Octopus</taxon>
    </lineage>
</organism>
<dbReference type="STRING" id="37653.A0A0L8I5L0"/>
<name>A0A0L8I5L0_OCTBM</name>
<comment type="subcellular location">
    <subcellularLocation>
        <location evidence="1">Nucleus</location>
    </subcellularLocation>
</comment>
<dbReference type="InterPro" id="IPR012935">
    <property type="entry name" value="NuBaID_N"/>
</dbReference>
<dbReference type="PANTHER" id="PTHR15835:SF6">
    <property type="entry name" value="ZINC FINGER C3HC-TYPE PROTEIN 1"/>
    <property type="match status" value="1"/>
</dbReference>
<evidence type="ECO:0000256" key="1">
    <source>
        <dbReference type="ARBA" id="ARBA00004123"/>
    </source>
</evidence>
<dbReference type="AlphaFoldDB" id="A0A0L8I5L0"/>
<sequence>MANNMSDRVDVKNIFSSFISTGVGKCPKISPDIVINNEDDSDGDDMNHTSKDQTPNDPRNKTKYLNRVRSYIVRTWFAKPLSSSPMICARYCWQNTDVDMLHCVCCKAALCAKLPASFKQESYKEFCEKLKKSLVATHEPLCPWSSNPSPEYYSMINCHHKDKVIQGFSNRINQIMLILISVHNYGEFLKE</sequence>
<evidence type="ECO:0000313" key="5">
    <source>
        <dbReference type="EMBL" id="KOF96808.1"/>
    </source>
</evidence>
<evidence type="ECO:0000256" key="2">
    <source>
        <dbReference type="ARBA" id="ARBA00023242"/>
    </source>
</evidence>
<dbReference type="EMBL" id="KQ416484">
    <property type="protein sequence ID" value="KOF96808.1"/>
    <property type="molecule type" value="Genomic_DNA"/>
</dbReference>
<proteinExistence type="predicted"/>
<dbReference type="OrthoDB" id="614844at2759"/>
<keyword evidence="2" id="KW-0539">Nucleus</keyword>
<dbReference type="Pfam" id="PF07967">
    <property type="entry name" value="zf-C3HC"/>
    <property type="match status" value="1"/>
</dbReference>
<protein>
    <recommendedName>
        <fullName evidence="4">C3HC-type domain-containing protein</fullName>
    </recommendedName>
</protein>
<accession>A0A0L8I5L0</accession>
<evidence type="ECO:0000259" key="4">
    <source>
        <dbReference type="Pfam" id="PF07967"/>
    </source>
</evidence>
<feature type="region of interest" description="Disordered" evidence="3">
    <location>
        <begin position="37"/>
        <end position="61"/>
    </location>
</feature>
<dbReference type="GO" id="GO:0005634">
    <property type="term" value="C:nucleus"/>
    <property type="evidence" value="ECO:0007669"/>
    <property type="project" value="UniProtKB-SubCell"/>
</dbReference>
<gene>
    <name evidence="5" type="ORF">OCBIM_22033542mg</name>
</gene>
<dbReference type="PANTHER" id="PTHR15835">
    <property type="entry name" value="NUCLEAR-INTERACTING PARTNER OF ALK"/>
    <property type="match status" value="1"/>
</dbReference>
<evidence type="ECO:0000256" key="3">
    <source>
        <dbReference type="SAM" id="MobiDB-lite"/>
    </source>
</evidence>